<dbReference type="AlphaFoldDB" id="B7QCP5"/>
<reference evidence="3" key="2">
    <citation type="submission" date="2020-05" db="UniProtKB">
        <authorList>
            <consortium name="EnsemblMetazoa"/>
        </authorList>
    </citation>
    <scope>IDENTIFICATION</scope>
    <source>
        <strain evidence="3">wikel</strain>
    </source>
</reference>
<dbReference type="VEuPathDB" id="VectorBase:ISCI013199"/>
<dbReference type="HOGENOM" id="CLU_1791681_0_0_1"/>
<name>B7QCP5_IXOSC</name>
<evidence type="ECO:0000313" key="2">
    <source>
        <dbReference type="EMBL" id="EEC16617.1"/>
    </source>
</evidence>
<dbReference type="EMBL" id="DS909054">
    <property type="protein sequence ID" value="EEC16617.1"/>
    <property type="molecule type" value="Genomic_DNA"/>
</dbReference>
<proteinExistence type="predicted"/>
<gene>
    <name evidence="2" type="ORF">IscW_ISCW013199</name>
</gene>
<feature type="non-terminal residue" evidence="2">
    <location>
        <position position="1"/>
    </location>
</feature>
<evidence type="ECO:0000313" key="4">
    <source>
        <dbReference type="Proteomes" id="UP000001555"/>
    </source>
</evidence>
<evidence type="ECO:0000256" key="1">
    <source>
        <dbReference type="SAM" id="MobiDB-lite"/>
    </source>
</evidence>
<dbReference type="InParanoid" id="B7QCP5"/>
<reference evidence="2 4" key="1">
    <citation type="submission" date="2008-03" db="EMBL/GenBank/DDBJ databases">
        <title>Annotation of Ixodes scapularis.</title>
        <authorList>
            <consortium name="Ixodes scapularis Genome Project Consortium"/>
            <person name="Caler E."/>
            <person name="Hannick L.I."/>
            <person name="Bidwell S."/>
            <person name="Joardar V."/>
            <person name="Thiagarajan M."/>
            <person name="Amedeo P."/>
            <person name="Galinsky K.J."/>
            <person name="Schobel S."/>
            <person name="Inman J."/>
            <person name="Hostetler J."/>
            <person name="Miller J."/>
            <person name="Hammond M."/>
            <person name="Megy K."/>
            <person name="Lawson D."/>
            <person name="Kodira C."/>
            <person name="Sutton G."/>
            <person name="Meyer J."/>
            <person name="Hill C.A."/>
            <person name="Birren B."/>
            <person name="Nene V."/>
            <person name="Collins F."/>
            <person name="Alarcon-Chaidez F."/>
            <person name="Wikel S."/>
            <person name="Strausberg R."/>
        </authorList>
    </citation>
    <scope>NUCLEOTIDE SEQUENCE [LARGE SCALE GENOMIC DNA]</scope>
    <source>
        <strain evidence="4">Wikel</strain>
        <strain evidence="2">Wikel colony</strain>
    </source>
</reference>
<dbReference type="Proteomes" id="UP000001555">
    <property type="component" value="Unassembled WGS sequence"/>
</dbReference>
<sequence>VDVPNWAKHLPIRSSRSSETKSRGALELSSSSGMSSSVEASHDGPRLSESPKSDRSSQSDCGSAPPPSSSSQWCSSSAKDPVDPTSSSPGRCCELSTVVLSNTNRCCSSVGVAGCCKLTPGAECPGGSADGTLNAAAEPNAYSAR</sequence>
<dbReference type="VEuPathDB" id="VectorBase:ISCW013199"/>
<feature type="compositionally biased region" description="Low complexity" evidence="1">
    <location>
        <begin position="25"/>
        <end position="39"/>
    </location>
</feature>
<organism>
    <name type="scientific">Ixodes scapularis</name>
    <name type="common">Black-legged tick</name>
    <name type="synonym">Deer tick</name>
    <dbReference type="NCBI Taxonomy" id="6945"/>
    <lineage>
        <taxon>Eukaryota</taxon>
        <taxon>Metazoa</taxon>
        <taxon>Ecdysozoa</taxon>
        <taxon>Arthropoda</taxon>
        <taxon>Chelicerata</taxon>
        <taxon>Arachnida</taxon>
        <taxon>Acari</taxon>
        <taxon>Parasitiformes</taxon>
        <taxon>Ixodida</taxon>
        <taxon>Ixodoidea</taxon>
        <taxon>Ixodidae</taxon>
        <taxon>Ixodinae</taxon>
        <taxon>Ixodes</taxon>
    </lineage>
</organism>
<feature type="region of interest" description="Disordered" evidence="1">
    <location>
        <begin position="125"/>
        <end position="145"/>
    </location>
</feature>
<feature type="non-terminal residue" evidence="2">
    <location>
        <position position="145"/>
    </location>
</feature>
<keyword evidence="4" id="KW-1185">Reference proteome</keyword>
<dbReference type="EnsemblMetazoa" id="ISCW013199-RA">
    <property type="protein sequence ID" value="ISCW013199-PA"/>
    <property type="gene ID" value="ISCW013199"/>
</dbReference>
<feature type="compositionally biased region" description="Basic and acidic residues" evidence="1">
    <location>
        <begin position="40"/>
        <end position="57"/>
    </location>
</feature>
<evidence type="ECO:0000313" key="3">
    <source>
        <dbReference type="EnsemblMetazoa" id="ISCW013199-PA"/>
    </source>
</evidence>
<dbReference type="EMBL" id="ABJB011078375">
    <property type="status" value="NOT_ANNOTATED_CDS"/>
    <property type="molecule type" value="Genomic_DNA"/>
</dbReference>
<accession>B7QCP5</accession>
<feature type="region of interest" description="Disordered" evidence="1">
    <location>
        <begin position="1"/>
        <end position="90"/>
    </location>
</feature>
<dbReference type="PaxDb" id="6945-B7QCP5"/>
<protein>
    <submittedName>
        <fullName evidence="2 3">Uncharacterized protein</fullName>
    </submittedName>
</protein>